<reference evidence="1 2" key="1">
    <citation type="submission" date="2021-06" db="EMBL/GenBank/DDBJ databases">
        <title>Caerostris extrusa draft genome.</title>
        <authorList>
            <person name="Kono N."/>
            <person name="Arakawa K."/>
        </authorList>
    </citation>
    <scope>NUCLEOTIDE SEQUENCE [LARGE SCALE GENOMIC DNA]</scope>
</reference>
<evidence type="ECO:0000313" key="2">
    <source>
        <dbReference type="Proteomes" id="UP001054945"/>
    </source>
</evidence>
<evidence type="ECO:0000313" key="1">
    <source>
        <dbReference type="EMBL" id="GIY29577.1"/>
    </source>
</evidence>
<proteinExistence type="predicted"/>
<sequence>MDRRKFHLGRKRLRQRMCSCSSNNTICSSLPATHVRSSGARCRIKHQSATFTFWCRIDDRKRQPESPVRDRLEAESYIWPFRSLPTRSGGVTEIGGSPKSLFISETQKPLKLVRPARFGETADAAAAWDIATVLQWHPFTRFAPRCHSLRLCGLAMESPRLSELYVKYSYCLPPRFGDRNTRKREY</sequence>
<dbReference type="Proteomes" id="UP001054945">
    <property type="component" value="Unassembled WGS sequence"/>
</dbReference>
<protein>
    <submittedName>
        <fullName evidence="1">Uncharacterized protein</fullName>
    </submittedName>
</protein>
<organism evidence="1 2">
    <name type="scientific">Caerostris extrusa</name>
    <name type="common">Bark spider</name>
    <name type="synonym">Caerostris bankana</name>
    <dbReference type="NCBI Taxonomy" id="172846"/>
    <lineage>
        <taxon>Eukaryota</taxon>
        <taxon>Metazoa</taxon>
        <taxon>Ecdysozoa</taxon>
        <taxon>Arthropoda</taxon>
        <taxon>Chelicerata</taxon>
        <taxon>Arachnida</taxon>
        <taxon>Araneae</taxon>
        <taxon>Araneomorphae</taxon>
        <taxon>Entelegynae</taxon>
        <taxon>Araneoidea</taxon>
        <taxon>Araneidae</taxon>
        <taxon>Caerostris</taxon>
    </lineage>
</organism>
<dbReference type="EMBL" id="BPLR01009091">
    <property type="protein sequence ID" value="GIY29577.1"/>
    <property type="molecule type" value="Genomic_DNA"/>
</dbReference>
<gene>
    <name evidence="1" type="ORF">CEXT_312891</name>
</gene>
<dbReference type="AlphaFoldDB" id="A0AAV4SB24"/>
<accession>A0AAV4SB24</accession>
<name>A0AAV4SB24_CAEEX</name>
<keyword evidence="2" id="KW-1185">Reference proteome</keyword>
<comment type="caution">
    <text evidence="1">The sequence shown here is derived from an EMBL/GenBank/DDBJ whole genome shotgun (WGS) entry which is preliminary data.</text>
</comment>